<evidence type="ECO:0000256" key="1">
    <source>
        <dbReference type="SAM" id="Phobius"/>
    </source>
</evidence>
<organism evidence="2 3">
    <name type="scientific">Melghirimyces algeriensis</name>
    <dbReference type="NCBI Taxonomy" id="910412"/>
    <lineage>
        <taxon>Bacteria</taxon>
        <taxon>Bacillati</taxon>
        <taxon>Bacillota</taxon>
        <taxon>Bacilli</taxon>
        <taxon>Bacillales</taxon>
        <taxon>Thermoactinomycetaceae</taxon>
        <taxon>Melghirimyces</taxon>
    </lineage>
</organism>
<proteinExistence type="predicted"/>
<evidence type="ECO:0000313" key="2">
    <source>
        <dbReference type="EMBL" id="SMO84052.1"/>
    </source>
</evidence>
<accession>A0A521EJJ5</accession>
<keyword evidence="3" id="KW-1185">Reference proteome</keyword>
<feature type="transmembrane region" description="Helical" evidence="1">
    <location>
        <begin position="91"/>
        <end position="107"/>
    </location>
</feature>
<protein>
    <submittedName>
        <fullName evidence="2">Uncharacterized protein</fullName>
    </submittedName>
</protein>
<dbReference type="Proteomes" id="UP000315636">
    <property type="component" value="Unassembled WGS sequence"/>
</dbReference>
<dbReference type="RefSeq" id="WP_142506248.1">
    <property type="nucleotide sequence ID" value="NZ_FXTI01000009.1"/>
</dbReference>
<dbReference type="AlphaFoldDB" id="A0A521EJJ5"/>
<keyword evidence="1" id="KW-0812">Transmembrane</keyword>
<dbReference type="EMBL" id="FXTI01000009">
    <property type="protein sequence ID" value="SMO84052.1"/>
    <property type="molecule type" value="Genomic_DNA"/>
</dbReference>
<dbReference type="OrthoDB" id="1550909at2"/>
<evidence type="ECO:0000313" key="3">
    <source>
        <dbReference type="Proteomes" id="UP000315636"/>
    </source>
</evidence>
<reference evidence="2 3" key="1">
    <citation type="submission" date="2017-05" db="EMBL/GenBank/DDBJ databases">
        <authorList>
            <person name="Varghese N."/>
            <person name="Submissions S."/>
        </authorList>
    </citation>
    <scope>NUCLEOTIDE SEQUENCE [LARGE SCALE GENOMIC DNA]</scope>
    <source>
        <strain evidence="2 3">DSM 45474</strain>
    </source>
</reference>
<keyword evidence="1" id="KW-1133">Transmembrane helix</keyword>
<feature type="transmembrane region" description="Helical" evidence="1">
    <location>
        <begin position="113"/>
        <end position="132"/>
    </location>
</feature>
<feature type="transmembrane region" description="Helical" evidence="1">
    <location>
        <begin position="25"/>
        <end position="44"/>
    </location>
</feature>
<feature type="transmembrane region" description="Helical" evidence="1">
    <location>
        <begin position="50"/>
        <end position="70"/>
    </location>
</feature>
<keyword evidence="1" id="KW-0472">Membrane</keyword>
<sequence>MSSQNWVKKAWSQLAGPESTRVENWINGLWIILTAVAFLISLGIREIQWSWVQLLIVILIFVDITGGVSVNASNSAKAWWHRPSQTKKDHIYFVLIHIQPFILALLFTEITWIQATVAYLFLLLASLIILSVPLFIQRLVAFIFYTLSLALIQYYLNTPPGLEWFYPLFYLKLFLAHLVKESIPEK</sequence>
<gene>
    <name evidence="2" type="ORF">SAMN06264849_109111</name>
</gene>
<name>A0A521EJJ5_9BACL</name>
<feature type="transmembrane region" description="Helical" evidence="1">
    <location>
        <begin position="139"/>
        <end position="156"/>
    </location>
</feature>